<gene>
    <name evidence="1" type="ORF">GCM10009811_33360</name>
</gene>
<evidence type="ECO:0000313" key="2">
    <source>
        <dbReference type="Proteomes" id="UP001499938"/>
    </source>
</evidence>
<dbReference type="SUPFAM" id="SSF56209">
    <property type="entry name" value="Nitrile hydratase alpha chain"/>
    <property type="match status" value="1"/>
</dbReference>
<sequence length="121" mass="13033">MSTHDFRDQYLQFLIKDWTDDTFSRQIDADPKSALAEVGVHIPDNVSVQIVRHVAGEVNPYEGDSNEAALDVQAALFAQGLQTGKVQIHLPAAPAADSEELSEADLTEVAAGEVPCCCCCC</sequence>
<evidence type="ECO:0000313" key="1">
    <source>
        <dbReference type="EMBL" id="GAA1807167.1"/>
    </source>
</evidence>
<dbReference type="Gene3D" id="3.90.330.10">
    <property type="entry name" value="Nitrile hydratase alpha /Thiocyanate hydrolase gamma"/>
    <property type="match status" value="1"/>
</dbReference>
<dbReference type="Proteomes" id="UP001499938">
    <property type="component" value="Unassembled WGS sequence"/>
</dbReference>
<proteinExistence type="predicted"/>
<protein>
    <recommendedName>
        <fullName evidence="3">Nitrile hydratase alpha /Thiocyanate hydrolase gamma domain-containing protein</fullName>
    </recommendedName>
</protein>
<dbReference type="InterPro" id="IPR036648">
    <property type="entry name" value="CN_Hdrase_a/SCN_Hdrase_g_sf"/>
</dbReference>
<reference evidence="1 2" key="1">
    <citation type="journal article" date="2019" name="Int. J. Syst. Evol. Microbiol.">
        <title>The Global Catalogue of Microorganisms (GCM) 10K type strain sequencing project: providing services to taxonomists for standard genome sequencing and annotation.</title>
        <authorList>
            <consortium name="The Broad Institute Genomics Platform"/>
            <consortium name="The Broad Institute Genome Sequencing Center for Infectious Disease"/>
            <person name="Wu L."/>
            <person name="Ma J."/>
        </authorList>
    </citation>
    <scope>NUCLEOTIDE SEQUENCE [LARGE SCALE GENOMIC DNA]</scope>
    <source>
        <strain evidence="1 2">JCM 15592</strain>
    </source>
</reference>
<dbReference type="RefSeq" id="WP_344088222.1">
    <property type="nucleotide sequence ID" value="NZ_BAAAPO010000053.1"/>
</dbReference>
<accession>A0ABN2M2B2</accession>
<keyword evidence="2" id="KW-1185">Reference proteome</keyword>
<organism evidence="1 2">
    <name type="scientific">Nostocoides veronense</name>
    <dbReference type="NCBI Taxonomy" id="330836"/>
    <lineage>
        <taxon>Bacteria</taxon>
        <taxon>Bacillati</taxon>
        <taxon>Actinomycetota</taxon>
        <taxon>Actinomycetes</taxon>
        <taxon>Micrococcales</taxon>
        <taxon>Intrasporangiaceae</taxon>
        <taxon>Nostocoides</taxon>
    </lineage>
</organism>
<name>A0ABN2M2B2_9MICO</name>
<evidence type="ECO:0008006" key="3">
    <source>
        <dbReference type="Google" id="ProtNLM"/>
    </source>
</evidence>
<dbReference type="EMBL" id="BAAAPO010000053">
    <property type="protein sequence ID" value="GAA1807167.1"/>
    <property type="molecule type" value="Genomic_DNA"/>
</dbReference>
<comment type="caution">
    <text evidence="1">The sequence shown here is derived from an EMBL/GenBank/DDBJ whole genome shotgun (WGS) entry which is preliminary data.</text>
</comment>